<feature type="region of interest" description="Disordered" evidence="1">
    <location>
        <begin position="552"/>
        <end position="590"/>
    </location>
</feature>
<keyword evidence="2" id="KW-0472">Membrane</keyword>
<feature type="transmembrane region" description="Helical" evidence="2">
    <location>
        <begin position="127"/>
        <end position="145"/>
    </location>
</feature>
<keyword evidence="2" id="KW-0812">Transmembrane</keyword>
<keyword evidence="4" id="KW-1185">Reference proteome</keyword>
<comment type="caution">
    <text evidence="3">The sequence shown here is derived from an EMBL/GenBank/DDBJ whole genome shotgun (WGS) entry which is preliminary data.</text>
</comment>
<feature type="compositionally biased region" description="Acidic residues" evidence="1">
    <location>
        <begin position="565"/>
        <end position="589"/>
    </location>
</feature>
<dbReference type="EMBL" id="LKEA01000104">
    <property type="protein sequence ID" value="ROV87146.1"/>
    <property type="molecule type" value="Genomic_DNA"/>
</dbReference>
<accession>A0A423V8K7</accession>
<dbReference type="Proteomes" id="UP000283895">
    <property type="component" value="Unassembled WGS sequence"/>
</dbReference>
<sequence length="757" mass="86286">MYRRRSTHPNQQGHQHVDTDGVRNGVRNTCQETDRDSQYTRRTHLVELCFHSDFDPQPDTPSSLHFSNDNVVTHWRAPHLPEIPPLRPPNYLVEYDTLRLYPDDRQLYARAAALVAANVSLVTPREWLYLSLLFVLFIALLLNPVPYGHRPDRHNDAGIQFSPNFSSISLPYDVYDMVMLRCAIPVGLLGIRLQDPDNDIAAGSKHRAFPGPPGMDPTAFSSLSEAAQYYAIIKASSRDTPISDLYRLFHKANDLTKGILFYIKLHSLQDKGEDQPPLLSYSSFRQLGDVLRDHLKQARQLWWSVGWDAKHMQSDAKRQIRRLLQGLEEQAAITDSEEDGDEGDSYGFFVDTNFFSSANSTCACACADHPCRPDDYTHGRWAKLCKKWPAHSSSLSEGSGGTRVPPPARVLQLLDLFRLELIQGEPYDIPRDGREEAAFLQKICHPPSLGSGRLLAHPACSLGALASSSPQAWESWARSGWDGAGRPLDYNGWEVPMPGLEPNLLALARHLTAAGSLMDIFLDTIRQIPTTWVLEGGRDHEREVEELEKWREARRREDQAHKEEHEEEYEEEEYEEEEYEEEEYEEEEHKEEALSWLQSLLYPFQQRNRKQPSKNDGTRTMAGLLNVTASLSELRSTALLGQEVVALEAVAGVLHLHQLRQDLGKELEKLMADGGGEGWWSSHPGGNTRRRIPSVRMMALIMRGLEDKVDTVENITSDWDQTVTVASRRYYLHWFDYLVAEDERLSQIKKDEEDKED</sequence>
<evidence type="ECO:0000313" key="4">
    <source>
        <dbReference type="Proteomes" id="UP000283895"/>
    </source>
</evidence>
<evidence type="ECO:0000256" key="1">
    <source>
        <dbReference type="SAM" id="MobiDB-lite"/>
    </source>
</evidence>
<feature type="region of interest" description="Disordered" evidence="1">
    <location>
        <begin position="1"/>
        <end position="27"/>
    </location>
</feature>
<name>A0A423V8K7_9PEZI</name>
<organism evidence="3 4">
    <name type="scientific">Cytospora schulzeri</name>
    <dbReference type="NCBI Taxonomy" id="448051"/>
    <lineage>
        <taxon>Eukaryota</taxon>
        <taxon>Fungi</taxon>
        <taxon>Dikarya</taxon>
        <taxon>Ascomycota</taxon>
        <taxon>Pezizomycotina</taxon>
        <taxon>Sordariomycetes</taxon>
        <taxon>Sordariomycetidae</taxon>
        <taxon>Diaporthales</taxon>
        <taxon>Cytosporaceae</taxon>
        <taxon>Cytospora</taxon>
    </lineage>
</organism>
<dbReference type="OrthoDB" id="10459464at2759"/>
<dbReference type="AlphaFoldDB" id="A0A423V8K7"/>
<protein>
    <submittedName>
        <fullName evidence="3">Uncharacterized protein</fullName>
    </submittedName>
</protein>
<proteinExistence type="predicted"/>
<reference evidence="3 4" key="1">
    <citation type="submission" date="2015-09" db="EMBL/GenBank/DDBJ databases">
        <title>Host preference determinants of Valsa canker pathogens revealed by comparative genomics.</title>
        <authorList>
            <person name="Yin Z."/>
            <person name="Huang L."/>
        </authorList>
    </citation>
    <scope>NUCLEOTIDE SEQUENCE [LARGE SCALE GENOMIC DNA]</scope>
    <source>
        <strain evidence="3 4">03-1</strain>
    </source>
</reference>
<feature type="compositionally biased region" description="Basic and acidic residues" evidence="1">
    <location>
        <begin position="552"/>
        <end position="564"/>
    </location>
</feature>
<evidence type="ECO:0000313" key="3">
    <source>
        <dbReference type="EMBL" id="ROV87146.1"/>
    </source>
</evidence>
<gene>
    <name evidence="3" type="ORF">VMCG_10944</name>
</gene>
<evidence type="ECO:0000256" key="2">
    <source>
        <dbReference type="SAM" id="Phobius"/>
    </source>
</evidence>
<keyword evidence="2" id="KW-1133">Transmembrane helix</keyword>